<dbReference type="InterPro" id="IPR051814">
    <property type="entry name" value="NAD(P)H-dep_FMN_reductase"/>
</dbReference>
<proteinExistence type="predicted"/>
<keyword evidence="3 5" id="KW-0560">Oxidoreductase</keyword>
<evidence type="ECO:0000256" key="2">
    <source>
        <dbReference type="ARBA" id="ARBA00022643"/>
    </source>
</evidence>
<accession>A0A7M4DLC5</accession>
<comment type="caution">
    <text evidence="5">The sequence shown here is derived from an EMBL/GenBank/DDBJ whole genome shotgun (WGS) entry which is preliminary data.</text>
</comment>
<gene>
    <name evidence="5" type="ORF">HALOF300_02942</name>
</gene>
<dbReference type="GO" id="GO:0016491">
    <property type="term" value="F:oxidoreductase activity"/>
    <property type="evidence" value="ECO:0007669"/>
    <property type="project" value="UniProtKB-KW"/>
</dbReference>
<evidence type="ECO:0000313" key="6">
    <source>
        <dbReference type="Proteomes" id="UP000419743"/>
    </source>
</evidence>
<name>A0A7M4DLC5_9MICO</name>
<evidence type="ECO:0000313" key="5">
    <source>
        <dbReference type="EMBL" id="VZO38060.1"/>
    </source>
</evidence>
<evidence type="ECO:0000259" key="4">
    <source>
        <dbReference type="Pfam" id="PF03358"/>
    </source>
</evidence>
<organism evidence="5 6">
    <name type="scientific">Occultella aeris</name>
    <dbReference type="NCBI Taxonomy" id="2761496"/>
    <lineage>
        <taxon>Bacteria</taxon>
        <taxon>Bacillati</taxon>
        <taxon>Actinomycetota</taxon>
        <taxon>Actinomycetes</taxon>
        <taxon>Micrococcales</taxon>
        <taxon>Ruaniaceae</taxon>
        <taxon>Occultella</taxon>
    </lineage>
</organism>
<dbReference type="SUPFAM" id="SSF52218">
    <property type="entry name" value="Flavoproteins"/>
    <property type="match status" value="1"/>
</dbReference>
<keyword evidence="6" id="KW-1185">Reference proteome</keyword>
<sequence>MTEPLKIVALTGGVGFPSTTRTLTDDLLSAVAESATAAGVEVSLRTVEAREHAADVANATVLGLASPALDEALHVVEGADLLIAASPVFRGSYAGIFKAFMDLVDPVAMRGKTVLLGATGGSSRHQLAIDQAMRPLFAYFGALVAPTAVYASADDFGVAGRATPVLAERIARAGDEALRLAVATARAHAGA</sequence>
<dbReference type="Proteomes" id="UP000419743">
    <property type="component" value="Unassembled WGS sequence"/>
</dbReference>
<evidence type="ECO:0000256" key="3">
    <source>
        <dbReference type="ARBA" id="ARBA00023002"/>
    </source>
</evidence>
<reference evidence="5 6" key="1">
    <citation type="submission" date="2019-11" db="EMBL/GenBank/DDBJ databases">
        <authorList>
            <person name="Criscuolo A."/>
        </authorList>
    </citation>
    <scope>NUCLEOTIDE SEQUENCE [LARGE SCALE GENOMIC DNA]</scope>
    <source>
        <strain evidence="5">CIP111667</strain>
    </source>
</reference>
<keyword evidence="2" id="KW-0288">FMN</keyword>
<dbReference type="PANTHER" id="PTHR43408:SF2">
    <property type="entry name" value="FMN REDUCTASE (NADPH)"/>
    <property type="match status" value="1"/>
</dbReference>
<dbReference type="RefSeq" id="WP_156741662.1">
    <property type="nucleotide sequence ID" value="NZ_CACRYJ010000044.1"/>
</dbReference>
<evidence type="ECO:0000256" key="1">
    <source>
        <dbReference type="ARBA" id="ARBA00022630"/>
    </source>
</evidence>
<dbReference type="PANTHER" id="PTHR43408">
    <property type="entry name" value="FMN REDUCTASE (NADPH)"/>
    <property type="match status" value="1"/>
</dbReference>
<dbReference type="InterPro" id="IPR023932">
    <property type="entry name" value="CE1759_FMN_reduct"/>
</dbReference>
<dbReference type="NCBIfam" id="TIGR04037">
    <property type="entry name" value="LLM_duo_CE1759"/>
    <property type="match status" value="1"/>
</dbReference>
<dbReference type="AlphaFoldDB" id="A0A7M4DLC5"/>
<dbReference type="Pfam" id="PF03358">
    <property type="entry name" value="FMN_red"/>
    <property type="match status" value="1"/>
</dbReference>
<feature type="domain" description="NADPH-dependent FMN reductase-like" evidence="4">
    <location>
        <begin position="6"/>
        <end position="152"/>
    </location>
</feature>
<dbReference type="EC" id="1.5.1.45" evidence="5"/>
<dbReference type="EMBL" id="CACRYJ010000044">
    <property type="protein sequence ID" value="VZO38060.1"/>
    <property type="molecule type" value="Genomic_DNA"/>
</dbReference>
<dbReference type="Gene3D" id="3.40.50.360">
    <property type="match status" value="1"/>
</dbReference>
<dbReference type="InterPro" id="IPR029039">
    <property type="entry name" value="Flavoprotein-like_sf"/>
</dbReference>
<dbReference type="InterPro" id="IPR005025">
    <property type="entry name" value="FMN_Rdtase-like_dom"/>
</dbReference>
<keyword evidence="1" id="KW-0285">Flavoprotein</keyword>
<protein>
    <submittedName>
        <fullName evidence="5">NAD(P)H-dependent FAD/FMN reductase</fullName>
        <ecNumber evidence="5">1.5.1.45</ecNumber>
    </submittedName>
</protein>